<feature type="domain" description="Acyltransferase 3" evidence="3">
    <location>
        <begin position="118"/>
        <end position="336"/>
    </location>
</feature>
<dbReference type="GO" id="GO:0016747">
    <property type="term" value="F:acyltransferase activity, transferring groups other than amino-acyl groups"/>
    <property type="evidence" value="ECO:0007669"/>
    <property type="project" value="InterPro"/>
</dbReference>
<dbReference type="InterPro" id="IPR002656">
    <property type="entry name" value="Acyl_transf_3_dom"/>
</dbReference>
<dbReference type="EMBL" id="CAUJNA010003505">
    <property type="protein sequence ID" value="CAJ1403673.1"/>
    <property type="molecule type" value="Genomic_DNA"/>
</dbReference>
<feature type="transmembrane region" description="Helical" evidence="2">
    <location>
        <begin position="192"/>
        <end position="218"/>
    </location>
</feature>
<feature type="transmembrane region" description="Helical" evidence="2">
    <location>
        <begin position="330"/>
        <end position="350"/>
    </location>
</feature>
<proteinExistence type="predicted"/>
<accession>A0AA36NIK7</accession>
<gene>
    <name evidence="4" type="ORF">EVOR1521_LOCUS26295</name>
</gene>
<evidence type="ECO:0000256" key="1">
    <source>
        <dbReference type="SAM" id="Coils"/>
    </source>
</evidence>
<keyword evidence="2" id="KW-1133">Transmembrane helix</keyword>
<dbReference type="Proteomes" id="UP001178507">
    <property type="component" value="Unassembled WGS sequence"/>
</dbReference>
<keyword evidence="5" id="KW-1185">Reference proteome</keyword>
<sequence length="474" mass="52388">MTTTSKHVDKRRGARGLVAAVIVAATLLSQYAGWAFLAPAQEPSANSVIFDSRATQLHSAEPIQEESVFSSRVSFLVAGAALVGGARAIRHRPQQQQLAAEASEAGAPPPKPKKVRITSFDSIRFFLIAYIVCGHFITFAGPNEFAFKAISQINVVVGAFFALSGYVAAYTTTENAERAASAKLLNTPSPKWILQKVFGYFPLHLLVLLLFSPAFLFADVNFNGWPTAIWHGFLSAGMLQAWFPMHAEIWNAPTWFLSALTFATAALPFSLPVLAKQSKAQLRRTGLMLFVIGLLPKLGYCYDFQAWGMLEGAMNPKALPNLAMFNMQRFSPFYALIEVLLGAVACRLVMLDGADGEEEVALAAAADTTARIRAAAASATPSGRREESPRMPWALVPMPLCYWDKAQERSLERSSLERSEREDLQTLRRHREELQKELADLRGRLQELEDTNKRLEQALAERQRGTLNLGRTWK</sequence>
<keyword evidence="1" id="KW-0175">Coiled coil</keyword>
<evidence type="ECO:0000313" key="5">
    <source>
        <dbReference type="Proteomes" id="UP001178507"/>
    </source>
</evidence>
<feature type="transmembrane region" description="Helical" evidence="2">
    <location>
        <begin position="287"/>
        <end position="310"/>
    </location>
</feature>
<dbReference type="Pfam" id="PF01757">
    <property type="entry name" value="Acyl_transf_3"/>
    <property type="match status" value="1"/>
</dbReference>
<name>A0AA36NIK7_9DINO</name>
<feature type="transmembrane region" description="Helical" evidence="2">
    <location>
        <begin position="153"/>
        <end position="172"/>
    </location>
</feature>
<feature type="transmembrane region" description="Helical" evidence="2">
    <location>
        <begin position="123"/>
        <end position="141"/>
    </location>
</feature>
<dbReference type="AlphaFoldDB" id="A0AA36NIK7"/>
<evidence type="ECO:0000256" key="2">
    <source>
        <dbReference type="SAM" id="Phobius"/>
    </source>
</evidence>
<comment type="caution">
    <text evidence="4">The sequence shown here is derived from an EMBL/GenBank/DDBJ whole genome shotgun (WGS) entry which is preliminary data.</text>
</comment>
<feature type="coiled-coil region" evidence="1">
    <location>
        <begin position="417"/>
        <end position="468"/>
    </location>
</feature>
<keyword evidence="2" id="KW-0812">Transmembrane</keyword>
<evidence type="ECO:0000259" key="3">
    <source>
        <dbReference type="Pfam" id="PF01757"/>
    </source>
</evidence>
<protein>
    <recommendedName>
        <fullName evidence="3">Acyltransferase 3 domain-containing protein</fullName>
    </recommendedName>
</protein>
<reference evidence="4" key="1">
    <citation type="submission" date="2023-08" db="EMBL/GenBank/DDBJ databases">
        <authorList>
            <person name="Chen Y."/>
            <person name="Shah S."/>
            <person name="Dougan E. K."/>
            <person name="Thang M."/>
            <person name="Chan C."/>
        </authorList>
    </citation>
    <scope>NUCLEOTIDE SEQUENCE</scope>
</reference>
<keyword evidence="2" id="KW-0472">Membrane</keyword>
<evidence type="ECO:0000313" key="4">
    <source>
        <dbReference type="EMBL" id="CAJ1403673.1"/>
    </source>
</evidence>
<organism evidence="4 5">
    <name type="scientific">Effrenium voratum</name>
    <dbReference type="NCBI Taxonomy" id="2562239"/>
    <lineage>
        <taxon>Eukaryota</taxon>
        <taxon>Sar</taxon>
        <taxon>Alveolata</taxon>
        <taxon>Dinophyceae</taxon>
        <taxon>Suessiales</taxon>
        <taxon>Symbiodiniaceae</taxon>
        <taxon>Effrenium</taxon>
    </lineage>
</organism>
<feature type="transmembrane region" description="Helical" evidence="2">
    <location>
        <begin position="255"/>
        <end position="275"/>
    </location>
</feature>